<feature type="compositionally biased region" description="Polar residues" evidence="1">
    <location>
        <begin position="30"/>
        <end position="44"/>
    </location>
</feature>
<protein>
    <submittedName>
        <fullName evidence="2">Uncharacterized protein</fullName>
    </submittedName>
</protein>
<evidence type="ECO:0000256" key="1">
    <source>
        <dbReference type="SAM" id="MobiDB-lite"/>
    </source>
</evidence>
<evidence type="ECO:0000313" key="2">
    <source>
        <dbReference type="EMBL" id="CDW46539.1"/>
    </source>
</evidence>
<reference evidence="2" key="1">
    <citation type="submission" date="2014-05" db="EMBL/GenBank/DDBJ databases">
        <authorList>
            <person name="Chronopoulou M."/>
        </authorList>
    </citation>
    <scope>NUCLEOTIDE SEQUENCE</scope>
    <source>
        <tissue evidence="2">Whole organism</tissue>
    </source>
</reference>
<feature type="region of interest" description="Disordered" evidence="1">
    <location>
        <begin position="30"/>
        <end position="55"/>
    </location>
</feature>
<sequence length="55" mass="6418">MVDYVFLTFCATLTSTVTISNLSTKLDQNRSVTLNRNPGEPTNKQRQKHKFCWQR</sequence>
<name>A0A0K2V7S4_LEPSM</name>
<dbReference type="EMBL" id="HACA01029178">
    <property type="protein sequence ID" value="CDW46539.1"/>
    <property type="molecule type" value="Transcribed_RNA"/>
</dbReference>
<accession>A0A0K2V7S4</accession>
<dbReference type="AlphaFoldDB" id="A0A0K2V7S4"/>
<organism evidence="2">
    <name type="scientific">Lepeophtheirus salmonis</name>
    <name type="common">Salmon louse</name>
    <name type="synonym">Caligus salmonis</name>
    <dbReference type="NCBI Taxonomy" id="72036"/>
    <lineage>
        <taxon>Eukaryota</taxon>
        <taxon>Metazoa</taxon>
        <taxon>Ecdysozoa</taxon>
        <taxon>Arthropoda</taxon>
        <taxon>Crustacea</taxon>
        <taxon>Multicrustacea</taxon>
        <taxon>Hexanauplia</taxon>
        <taxon>Copepoda</taxon>
        <taxon>Siphonostomatoida</taxon>
        <taxon>Caligidae</taxon>
        <taxon>Lepeophtheirus</taxon>
    </lineage>
</organism>
<feature type="compositionally biased region" description="Basic residues" evidence="1">
    <location>
        <begin position="45"/>
        <end position="55"/>
    </location>
</feature>
<proteinExistence type="predicted"/>